<proteinExistence type="inferred from homology"/>
<keyword evidence="3" id="KW-0012">Acyltransferase</keyword>
<evidence type="ECO:0000313" key="5">
    <source>
        <dbReference type="Proteomes" id="UP000626092"/>
    </source>
</evidence>
<dbReference type="PANTHER" id="PTHR31623">
    <property type="entry name" value="F21J9.9"/>
    <property type="match status" value="1"/>
</dbReference>
<dbReference type="EMBL" id="WJXA01000012">
    <property type="protein sequence ID" value="KAF7123930.1"/>
    <property type="molecule type" value="Genomic_DNA"/>
</dbReference>
<dbReference type="Gene3D" id="3.30.559.10">
    <property type="entry name" value="Chloramphenicol acetyltransferase-like domain"/>
    <property type="match status" value="2"/>
</dbReference>
<dbReference type="GO" id="GO:0016746">
    <property type="term" value="F:acyltransferase activity"/>
    <property type="evidence" value="ECO:0007669"/>
    <property type="project" value="UniProtKB-KW"/>
</dbReference>
<reference evidence="4" key="1">
    <citation type="submission" date="2019-11" db="EMBL/GenBank/DDBJ databases">
        <authorList>
            <person name="Liu Y."/>
            <person name="Hou J."/>
            <person name="Li T.-Q."/>
            <person name="Guan C.-H."/>
            <person name="Wu X."/>
            <person name="Wu H.-Z."/>
            <person name="Ling F."/>
            <person name="Zhang R."/>
            <person name="Shi X.-G."/>
            <person name="Ren J.-P."/>
            <person name="Chen E.-F."/>
            <person name="Sun J.-M."/>
        </authorList>
    </citation>
    <scope>NUCLEOTIDE SEQUENCE</scope>
    <source>
        <strain evidence="4">Adult_tree_wgs_1</strain>
        <tissue evidence="4">Leaves</tissue>
    </source>
</reference>
<protein>
    <submittedName>
        <fullName evidence="4">Uncharacterized protein</fullName>
    </submittedName>
</protein>
<dbReference type="OrthoDB" id="671439at2759"/>
<evidence type="ECO:0000256" key="3">
    <source>
        <dbReference type="ARBA" id="ARBA00023315"/>
    </source>
</evidence>
<keyword evidence="2" id="KW-0808">Transferase</keyword>
<organism evidence="4 5">
    <name type="scientific">Rhododendron simsii</name>
    <name type="common">Sims's rhododendron</name>
    <dbReference type="NCBI Taxonomy" id="118357"/>
    <lineage>
        <taxon>Eukaryota</taxon>
        <taxon>Viridiplantae</taxon>
        <taxon>Streptophyta</taxon>
        <taxon>Embryophyta</taxon>
        <taxon>Tracheophyta</taxon>
        <taxon>Spermatophyta</taxon>
        <taxon>Magnoliopsida</taxon>
        <taxon>eudicotyledons</taxon>
        <taxon>Gunneridae</taxon>
        <taxon>Pentapetalae</taxon>
        <taxon>asterids</taxon>
        <taxon>Ericales</taxon>
        <taxon>Ericaceae</taxon>
        <taxon>Ericoideae</taxon>
        <taxon>Rhodoreae</taxon>
        <taxon>Rhododendron</taxon>
    </lineage>
</organism>
<gene>
    <name evidence="4" type="ORF">RHSIM_Rhsim12G0106600</name>
</gene>
<comment type="similarity">
    <text evidence="1">Belongs to the plant acyltransferase family.</text>
</comment>
<sequence>MKVFVFSRQTIKPSSPTPSHLRHVQLSFLDQINNPVFMPMVYFYPSEPSTNEIRVKTLKRIDRLKSSLSEILSRFYPLAGRVKEDRFIECNDTGVYYTEAKAKCQLSQFLAQPNPAKLNKLLPCELKNSGDLLLAIQVNIFDCGGTGIGVCFSHIIMDATSIVTFMNSWAAVGRGDHCNAVLPSFNLASLFPPKDISNFNRKAGIAKEKIVTKRFVFTDSAISALRAKYAAKPTRVEALSTFIWSRYVVATRGVANTPRVYSVVQAVNLRPRMNPPLPDSYFGNLSRFAVAFPSLDTNEEGFDLVTQMREAVRKIDYNYVKKLQEGDEHLNFIKGRAENLTKGEVESFRFTSLCHFPLYGADFGWGKPIWVTMATLPYKNLTLFMPTRYGQGVEAWINMEKNDIAKFEADKEFVALVSNTTLGDRVLLRSSL</sequence>
<dbReference type="PANTHER" id="PTHR31623:SF17">
    <property type="entry name" value="F21J9.9"/>
    <property type="match status" value="1"/>
</dbReference>
<evidence type="ECO:0000256" key="1">
    <source>
        <dbReference type="ARBA" id="ARBA00009861"/>
    </source>
</evidence>
<evidence type="ECO:0000313" key="4">
    <source>
        <dbReference type="EMBL" id="KAF7123930.1"/>
    </source>
</evidence>
<dbReference type="Proteomes" id="UP000626092">
    <property type="component" value="Unassembled WGS sequence"/>
</dbReference>
<dbReference type="InterPro" id="IPR023213">
    <property type="entry name" value="CAT-like_dom_sf"/>
</dbReference>
<comment type="caution">
    <text evidence="4">The sequence shown here is derived from an EMBL/GenBank/DDBJ whole genome shotgun (WGS) entry which is preliminary data.</text>
</comment>
<accession>A0A834G6M8</accession>
<keyword evidence="5" id="KW-1185">Reference proteome</keyword>
<evidence type="ECO:0000256" key="2">
    <source>
        <dbReference type="ARBA" id="ARBA00022679"/>
    </source>
</evidence>
<dbReference type="AlphaFoldDB" id="A0A834G6M8"/>
<name>A0A834G6M8_RHOSS</name>
<dbReference type="Pfam" id="PF02458">
    <property type="entry name" value="Transferase"/>
    <property type="match status" value="1"/>
</dbReference>